<feature type="domain" description="DUF6532" evidence="2">
    <location>
        <begin position="465"/>
        <end position="677"/>
    </location>
</feature>
<feature type="region of interest" description="Disordered" evidence="1">
    <location>
        <begin position="363"/>
        <end position="457"/>
    </location>
</feature>
<organism evidence="3 4">
    <name type="scientific">Mycena rosella</name>
    <name type="common">Pink bonnet</name>
    <name type="synonym">Agaricus rosellus</name>
    <dbReference type="NCBI Taxonomy" id="1033263"/>
    <lineage>
        <taxon>Eukaryota</taxon>
        <taxon>Fungi</taxon>
        <taxon>Dikarya</taxon>
        <taxon>Basidiomycota</taxon>
        <taxon>Agaricomycotina</taxon>
        <taxon>Agaricomycetes</taxon>
        <taxon>Agaricomycetidae</taxon>
        <taxon>Agaricales</taxon>
        <taxon>Marasmiineae</taxon>
        <taxon>Mycenaceae</taxon>
        <taxon>Mycena</taxon>
    </lineage>
</organism>
<feature type="region of interest" description="Disordered" evidence="1">
    <location>
        <begin position="225"/>
        <end position="251"/>
    </location>
</feature>
<dbReference type="Proteomes" id="UP001221757">
    <property type="component" value="Unassembled WGS sequence"/>
</dbReference>
<feature type="compositionally biased region" description="Acidic residues" evidence="1">
    <location>
        <begin position="390"/>
        <end position="402"/>
    </location>
</feature>
<dbReference type="AlphaFoldDB" id="A0AAD7G5Z0"/>
<sequence length="721" mass="81635">MSTRPQGPTSKKAAGSSKQSKETAPSKQVGKAKSVFSNQGPSDPDASSRAGRKATKEKTAAISTRADDDPVKENRGVLDTDGDVHQTREPRKSVLSADTVPDANANAPRTKRFNAGKGTLDRLNRDSEAIRGPGKRTRDYVPADVQENAAAPPPKKTKTSKKASSARDPVQLRVPVSLHLKRKSILPLHQKFMLLVVASRSETPTQDESAAEMMASLQHDFAQDNLSDEEQEARDEFDHWSQKPDNDQSGLRSKYKWHWEDRSSGYDRNSGYNENDNGEYYQQGKHSNAKNLISRPIGISTTVMEEHTSTQSANSAKGSIPTESTMAKWVSAGNANKASDLFAHIYLEFNTAPDEYDVLQRHRETNSATRPPNAEKLAHSRRNQQSNPTSEDEGEGEVEGEGGDIRSDGEENENEHEGNEGDNEEEEEEENDEGQARKRRSAKDGPSPTQEGFYPGPWKTVFANAKDRLYVYLLNSDLFPCQDKFRIDIREFLIESIVCFEDTHEVELPAVYWENNKEDMITLIWKFVATFRGNCRRAVRPIVTQHYSKRIFPQDSDFEGRGYNQMEWDSITVCNVAALLEKSSFHQKGKDENERTNNFMAPAIEALINVVLEMGNRPLVKGFPEEFSKYTPNLIVAMTIFIRSGIEEYETGHEVHNQFTDEHYAKYYTKALTLMDRLYNDKYHWQKCQREWEKWAREATYRRGNPGRAVADDKAMDVELD</sequence>
<accession>A0AAD7G5Z0</accession>
<gene>
    <name evidence="3" type="ORF">B0H17DRAFT_1213002</name>
</gene>
<evidence type="ECO:0000256" key="1">
    <source>
        <dbReference type="SAM" id="MobiDB-lite"/>
    </source>
</evidence>
<proteinExistence type="predicted"/>
<dbReference type="InterPro" id="IPR045341">
    <property type="entry name" value="DUF6532"/>
</dbReference>
<name>A0AAD7G5Z0_MYCRO</name>
<comment type="caution">
    <text evidence="3">The sequence shown here is derived from an EMBL/GenBank/DDBJ whole genome shotgun (WGS) entry which is preliminary data.</text>
</comment>
<feature type="region of interest" description="Disordered" evidence="1">
    <location>
        <begin position="1"/>
        <end position="168"/>
    </location>
</feature>
<feature type="region of interest" description="Disordered" evidence="1">
    <location>
        <begin position="265"/>
        <end position="292"/>
    </location>
</feature>
<dbReference type="EMBL" id="JARKIE010000273">
    <property type="protein sequence ID" value="KAJ7659005.1"/>
    <property type="molecule type" value="Genomic_DNA"/>
</dbReference>
<reference evidence="3" key="1">
    <citation type="submission" date="2023-03" db="EMBL/GenBank/DDBJ databases">
        <title>Massive genome expansion in bonnet fungi (Mycena s.s.) driven by repeated elements and novel gene families across ecological guilds.</title>
        <authorList>
            <consortium name="Lawrence Berkeley National Laboratory"/>
            <person name="Harder C.B."/>
            <person name="Miyauchi S."/>
            <person name="Viragh M."/>
            <person name="Kuo A."/>
            <person name="Thoen E."/>
            <person name="Andreopoulos B."/>
            <person name="Lu D."/>
            <person name="Skrede I."/>
            <person name="Drula E."/>
            <person name="Henrissat B."/>
            <person name="Morin E."/>
            <person name="Kohler A."/>
            <person name="Barry K."/>
            <person name="LaButti K."/>
            <person name="Morin E."/>
            <person name="Salamov A."/>
            <person name="Lipzen A."/>
            <person name="Mereny Z."/>
            <person name="Hegedus B."/>
            <person name="Baldrian P."/>
            <person name="Stursova M."/>
            <person name="Weitz H."/>
            <person name="Taylor A."/>
            <person name="Grigoriev I.V."/>
            <person name="Nagy L.G."/>
            <person name="Martin F."/>
            <person name="Kauserud H."/>
        </authorList>
    </citation>
    <scope>NUCLEOTIDE SEQUENCE</scope>
    <source>
        <strain evidence="3">CBHHK067</strain>
    </source>
</reference>
<feature type="compositionally biased region" description="Basic and acidic residues" evidence="1">
    <location>
        <begin position="403"/>
        <end position="419"/>
    </location>
</feature>
<evidence type="ECO:0000313" key="4">
    <source>
        <dbReference type="Proteomes" id="UP001221757"/>
    </source>
</evidence>
<keyword evidence="4" id="KW-1185">Reference proteome</keyword>
<feature type="compositionally biased region" description="Basic and acidic residues" evidence="1">
    <location>
        <begin position="119"/>
        <end position="129"/>
    </location>
</feature>
<evidence type="ECO:0000259" key="2">
    <source>
        <dbReference type="Pfam" id="PF20149"/>
    </source>
</evidence>
<protein>
    <recommendedName>
        <fullName evidence="2">DUF6532 domain-containing protein</fullName>
    </recommendedName>
</protein>
<feature type="compositionally biased region" description="Basic and acidic residues" evidence="1">
    <location>
        <begin position="234"/>
        <end position="246"/>
    </location>
</feature>
<feature type="compositionally biased region" description="Basic and acidic residues" evidence="1">
    <location>
        <begin position="54"/>
        <end position="92"/>
    </location>
</feature>
<evidence type="ECO:0000313" key="3">
    <source>
        <dbReference type="EMBL" id="KAJ7659005.1"/>
    </source>
</evidence>
<feature type="compositionally biased region" description="Acidic residues" evidence="1">
    <location>
        <begin position="420"/>
        <end position="433"/>
    </location>
</feature>
<feature type="compositionally biased region" description="Polar residues" evidence="1">
    <location>
        <begin position="266"/>
        <end position="275"/>
    </location>
</feature>
<dbReference type="Pfam" id="PF20149">
    <property type="entry name" value="DUF6532"/>
    <property type="match status" value="1"/>
</dbReference>